<dbReference type="PANTHER" id="PTHR37423:SF2">
    <property type="entry name" value="MEMBRANE-BOUND LYTIC MUREIN TRANSGLYCOSYLASE C"/>
    <property type="match status" value="1"/>
</dbReference>
<evidence type="ECO:0000256" key="1">
    <source>
        <dbReference type="ARBA" id="ARBA00007734"/>
    </source>
</evidence>
<evidence type="ECO:0000256" key="2">
    <source>
        <dbReference type="SAM" id="MobiDB-lite"/>
    </source>
</evidence>
<sequence length="665" mass="68251">MAGPMMGGMNPLMAMLSPDQQQSYAQLQMQQAIGQNMLQQGQQPVDMGQYPVGGMSYRVSPLNGIAKVLQSVAGAKMMRDSMGQQAQLMGQMYGNAFGGGQQSAQQPQQDPTDAGGMTGGQSGPGVVSAPVPTPGAAPSGAALGAAMGGGAAPAQPAPQAQMPNGALTLPGKTPQQSMMIFSMLGPEGYARILSQWAAPTDATRLATAAGMPTAPANAAALAKANYIPPISGTGILRNPLNPSQPVAFNPAVPEGSQPLFDASGNVARIQPIAGAQATMQGNAAATAAGEGSQLPYAGVDAQGNPLPVTSRTAAVSQAGATTPASSAIVQAESVGNQNAVSPKGALGAWQVMPNTNANPGFGVQPAKNNSPAEMNRVGQDYYNAMTQRYGSPTIGAIAYNMGPGATDSWLKSGGQFEKLPQETQNYVGKVSTLTALNSGAGLPQVQSGAIYAAPPMGAQAGATSNATNLQNEMSKKWTDLNAANQQAQSTVSYLQNIKTLAPAAATGPQADRLNYANGLLSLAGSEKATDAVTATDLLNKYSNQITARLSANGMGTDSARTILQSAYPNAHMTPQAISEAADNLIGAQQMTQAKTRLLAPLRNAGDAQGYTNTEMQFDQNADPRIFQYANIQDPTARAAFAKNLMQQDPKIVTKIQALQKLGAMQ</sequence>
<feature type="compositionally biased region" description="Low complexity" evidence="2">
    <location>
        <begin position="124"/>
        <end position="145"/>
    </location>
</feature>
<evidence type="ECO:0000313" key="4">
    <source>
        <dbReference type="EMBL" id="MFK4444630.1"/>
    </source>
</evidence>
<dbReference type="InterPro" id="IPR008258">
    <property type="entry name" value="Transglycosylase_SLT_dom_1"/>
</dbReference>
<dbReference type="Gene3D" id="1.10.530.10">
    <property type="match status" value="1"/>
</dbReference>
<dbReference type="RefSeq" id="WP_404609721.1">
    <property type="nucleotide sequence ID" value="NZ_JBIYDN010000015.1"/>
</dbReference>
<reference evidence="4 5" key="1">
    <citation type="submission" date="2024-11" db="EMBL/GenBank/DDBJ databases">
        <title>Using genomics to understand microbial adaptation to soil warming.</title>
        <authorList>
            <person name="Deangelis K.M. PhD."/>
        </authorList>
    </citation>
    <scope>NUCLEOTIDE SEQUENCE [LARGE SCALE GENOMIC DNA]</scope>
    <source>
        <strain evidence="4 5">GAS97</strain>
    </source>
</reference>
<feature type="compositionally biased region" description="Low complexity" evidence="2">
    <location>
        <begin position="102"/>
        <end position="115"/>
    </location>
</feature>
<feature type="compositionally biased region" description="Low complexity" evidence="2">
    <location>
        <begin position="152"/>
        <end position="166"/>
    </location>
</feature>
<name>A0ABW8MLV0_9BURK</name>
<organism evidence="4 5">
    <name type="scientific">Caballeronia udeis</name>
    <dbReference type="NCBI Taxonomy" id="1232866"/>
    <lineage>
        <taxon>Bacteria</taxon>
        <taxon>Pseudomonadati</taxon>
        <taxon>Pseudomonadota</taxon>
        <taxon>Betaproteobacteria</taxon>
        <taxon>Burkholderiales</taxon>
        <taxon>Burkholderiaceae</taxon>
        <taxon>Caballeronia</taxon>
    </lineage>
</organism>
<dbReference type="SUPFAM" id="SSF53955">
    <property type="entry name" value="Lysozyme-like"/>
    <property type="match status" value="1"/>
</dbReference>
<comment type="similarity">
    <text evidence="1">Belongs to the transglycosylase Slt family.</text>
</comment>
<feature type="region of interest" description="Disordered" evidence="2">
    <location>
        <begin position="93"/>
        <end position="173"/>
    </location>
</feature>
<proteinExistence type="inferred from homology"/>
<gene>
    <name evidence="4" type="ORF">ABH943_004652</name>
</gene>
<evidence type="ECO:0000313" key="5">
    <source>
        <dbReference type="Proteomes" id="UP001620514"/>
    </source>
</evidence>
<dbReference type="EMBL" id="JBIYDN010000015">
    <property type="protein sequence ID" value="MFK4444630.1"/>
    <property type="molecule type" value="Genomic_DNA"/>
</dbReference>
<accession>A0ABW8MLV0</accession>
<protein>
    <submittedName>
        <fullName evidence="4">Soluble lytic murein transglycosylase-like protein</fullName>
    </submittedName>
</protein>
<dbReference type="PANTHER" id="PTHR37423">
    <property type="entry name" value="SOLUBLE LYTIC MUREIN TRANSGLYCOSYLASE-RELATED"/>
    <property type="match status" value="1"/>
</dbReference>
<dbReference type="Proteomes" id="UP001620514">
    <property type="component" value="Unassembled WGS sequence"/>
</dbReference>
<evidence type="ECO:0000259" key="3">
    <source>
        <dbReference type="Pfam" id="PF01464"/>
    </source>
</evidence>
<dbReference type="InterPro" id="IPR023346">
    <property type="entry name" value="Lysozyme-like_dom_sf"/>
</dbReference>
<dbReference type="CDD" id="cd00254">
    <property type="entry name" value="LT-like"/>
    <property type="match status" value="1"/>
</dbReference>
<feature type="domain" description="Transglycosylase SLT" evidence="3">
    <location>
        <begin position="326"/>
        <end position="418"/>
    </location>
</feature>
<keyword evidence="5" id="KW-1185">Reference proteome</keyword>
<comment type="caution">
    <text evidence="4">The sequence shown here is derived from an EMBL/GenBank/DDBJ whole genome shotgun (WGS) entry which is preliminary data.</text>
</comment>
<dbReference type="Pfam" id="PF01464">
    <property type="entry name" value="SLT"/>
    <property type="match status" value="1"/>
</dbReference>